<dbReference type="PROSITE" id="PS50977">
    <property type="entry name" value="HTH_TETR_2"/>
    <property type="match status" value="1"/>
</dbReference>
<dbReference type="Gene3D" id="1.10.10.60">
    <property type="entry name" value="Homeodomain-like"/>
    <property type="match status" value="1"/>
</dbReference>
<dbReference type="InterPro" id="IPR036271">
    <property type="entry name" value="Tet_transcr_reg_TetR-rel_C_sf"/>
</dbReference>
<sequence length="239" mass="25564">MSTTTSPMSRAMRELWGVREEGRRGPKPSMSVRTIAAAAVALADAEGLEAVTMAAVAKRLGFTTMSLYRYVESRQDLLDVMVDEAAGPPPSLGRRRSWRTKLEEWARADAAFLAAHPWVLHVRSGTPPVGPNLVGWMEVGFAALSDTGLSPQQIASSLLSIDGYVRSSVEMGLRYAADGATANWAEQLRSVISEDTMPTVAGILESGALEDGTDGMAEELAFGLGLLLDGIEQTIARRG</sequence>
<dbReference type="EMBL" id="BAAAZH010000017">
    <property type="protein sequence ID" value="GAA4120979.1"/>
    <property type="molecule type" value="Genomic_DNA"/>
</dbReference>
<evidence type="ECO:0000313" key="6">
    <source>
        <dbReference type="EMBL" id="GAA4120979.1"/>
    </source>
</evidence>
<keyword evidence="2 4" id="KW-0238">DNA-binding</keyword>
<dbReference type="InterPro" id="IPR004111">
    <property type="entry name" value="Repressor_TetR_C"/>
</dbReference>
<dbReference type="InterPro" id="IPR009057">
    <property type="entry name" value="Homeodomain-like_sf"/>
</dbReference>
<feature type="DNA-binding region" description="H-T-H motif" evidence="4">
    <location>
        <begin position="52"/>
        <end position="71"/>
    </location>
</feature>
<dbReference type="InterPro" id="IPR050109">
    <property type="entry name" value="HTH-type_TetR-like_transc_reg"/>
</dbReference>
<dbReference type="InterPro" id="IPR001647">
    <property type="entry name" value="HTH_TetR"/>
</dbReference>
<dbReference type="PANTHER" id="PTHR30055:SF151">
    <property type="entry name" value="TRANSCRIPTIONAL REGULATORY PROTEIN"/>
    <property type="match status" value="1"/>
</dbReference>
<organism evidence="6 7">
    <name type="scientific">Nocardioides fonticola</name>
    <dbReference type="NCBI Taxonomy" id="450363"/>
    <lineage>
        <taxon>Bacteria</taxon>
        <taxon>Bacillati</taxon>
        <taxon>Actinomycetota</taxon>
        <taxon>Actinomycetes</taxon>
        <taxon>Propionibacteriales</taxon>
        <taxon>Nocardioidaceae</taxon>
        <taxon>Nocardioides</taxon>
    </lineage>
</organism>
<protein>
    <submittedName>
        <fullName evidence="6">TetR/AcrR family transcriptional regulator</fullName>
    </submittedName>
</protein>
<feature type="domain" description="HTH tetR-type" evidence="5">
    <location>
        <begin position="29"/>
        <end position="89"/>
    </location>
</feature>
<keyword evidence="3" id="KW-0804">Transcription</keyword>
<evidence type="ECO:0000313" key="7">
    <source>
        <dbReference type="Proteomes" id="UP001501495"/>
    </source>
</evidence>
<evidence type="ECO:0000256" key="1">
    <source>
        <dbReference type="ARBA" id="ARBA00023015"/>
    </source>
</evidence>
<evidence type="ECO:0000259" key="5">
    <source>
        <dbReference type="PROSITE" id="PS50977"/>
    </source>
</evidence>
<keyword evidence="1" id="KW-0805">Transcription regulation</keyword>
<accession>A0ABP7XLK6</accession>
<dbReference type="SUPFAM" id="SSF46689">
    <property type="entry name" value="Homeodomain-like"/>
    <property type="match status" value="1"/>
</dbReference>
<proteinExistence type="predicted"/>
<name>A0ABP7XLK6_9ACTN</name>
<dbReference type="Pfam" id="PF02909">
    <property type="entry name" value="TetR_C_1"/>
    <property type="match status" value="1"/>
</dbReference>
<dbReference type="PANTHER" id="PTHR30055">
    <property type="entry name" value="HTH-TYPE TRANSCRIPTIONAL REGULATOR RUTR"/>
    <property type="match status" value="1"/>
</dbReference>
<dbReference type="SUPFAM" id="SSF48498">
    <property type="entry name" value="Tetracyclin repressor-like, C-terminal domain"/>
    <property type="match status" value="1"/>
</dbReference>
<dbReference type="Pfam" id="PF00440">
    <property type="entry name" value="TetR_N"/>
    <property type="match status" value="1"/>
</dbReference>
<keyword evidence="7" id="KW-1185">Reference proteome</keyword>
<dbReference type="Proteomes" id="UP001501495">
    <property type="component" value="Unassembled WGS sequence"/>
</dbReference>
<evidence type="ECO:0000256" key="2">
    <source>
        <dbReference type="ARBA" id="ARBA00023125"/>
    </source>
</evidence>
<dbReference type="RefSeq" id="WP_344733783.1">
    <property type="nucleotide sequence ID" value="NZ_BAAAZH010000017.1"/>
</dbReference>
<evidence type="ECO:0000256" key="4">
    <source>
        <dbReference type="PROSITE-ProRule" id="PRU00335"/>
    </source>
</evidence>
<gene>
    <name evidence="6" type="ORF">GCM10022215_25390</name>
</gene>
<evidence type="ECO:0000256" key="3">
    <source>
        <dbReference type="ARBA" id="ARBA00023163"/>
    </source>
</evidence>
<reference evidence="7" key="1">
    <citation type="journal article" date="2019" name="Int. J. Syst. Evol. Microbiol.">
        <title>The Global Catalogue of Microorganisms (GCM) 10K type strain sequencing project: providing services to taxonomists for standard genome sequencing and annotation.</title>
        <authorList>
            <consortium name="The Broad Institute Genomics Platform"/>
            <consortium name="The Broad Institute Genome Sequencing Center for Infectious Disease"/>
            <person name="Wu L."/>
            <person name="Ma J."/>
        </authorList>
    </citation>
    <scope>NUCLEOTIDE SEQUENCE [LARGE SCALE GENOMIC DNA]</scope>
    <source>
        <strain evidence="7">JCM 16703</strain>
    </source>
</reference>
<comment type="caution">
    <text evidence="6">The sequence shown here is derived from an EMBL/GenBank/DDBJ whole genome shotgun (WGS) entry which is preliminary data.</text>
</comment>
<dbReference type="Gene3D" id="1.10.357.10">
    <property type="entry name" value="Tetracycline Repressor, domain 2"/>
    <property type="match status" value="1"/>
</dbReference>